<reference evidence="1" key="1">
    <citation type="submission" date="2023-03" db="EMBL/GenBank/DDBJ databases">
        <authorList>
            <person name="Steffen K."/>
            <person name="Cardenas P."/>
        </authorList>
    </citation>
    <scope>NUCLEOTIDE SEQUENCE</scope>
</reference>
<dbReference type="EMBL" id="CASHTH010001204">
    <property type="protein sequence ID" value="CAI8012660.1"/>
    <property type="molecule type" value="Genomic_DNA"/>
</dbReference>
<proteinExistence type="predicted"/>
<sequence length="296" mass="33035">MGDKKYAGAPFGTQTARFDVSGVHPQNKMPGTYTEVPYCKKATSKENRLLGPGTYCFDTGDFSERAVWGKARGPNWEWAFQLARLSAIPHALFRREWEQRKHRAEQLGPGRYSSGGFVEELSGKPGSNRGVCQSRGSRFPPENKFHSKLPGPGSYGEGGVPWAAMEKKAQLSQGTFGMLEAGEQEIRRAITVGSDLAPGQYRHTAPLEELLNKKTSTRGPYDLYSGERYQVPKSQIQNRHLGPGRYNLRPFTADLSDTHHGKHGEFGNLDQYAALPTERIYCSTLSQWPRRKEDPG</sequence>
<dbReference type="AlphaFoldDB" id="A0AA35RJG8"/>
<dbReference type="InterPro" id="IPR033557">
    <property type="entry name" value="CIMAP2"/>
</dbReference>
<keyword evidence="2" id="KW-1185">Reference proteome</keyword>
<dbReference type="PANTHER" id="PTHR34914:SF1">
    <property type="entry name" value="LYMPHOCYTE EXPANSION MOLECULE"/>
    <property type="match status" value="1"/>
</dbReference>
<comment type="caution">
    <text evidence="1">The sequence shown here is derived from an EMBL/GenBank/DDBJ whole genome shotgun (WGS) entry which is preliminary data.</text>
</comment>
<organism evidence="1 2">
    <name type="scientific">Geodia barretti</name>
    <name type="common">Barrett's horny sponge</name>
    <dbReference type="NCBI Taxonomy" id="519541"/>
    <lineage>
        <taxon>Eukaryota</taxon>
        <taxon>Metazoa</taxon>
        <taxon>Porifera</taxon>
        <taxon>Demospongiae</taxon>
        <taxon>Heteroscleromorpha</taxon>
        <taxon>Tetractinellida</taxon>
        <taxon>Astrophorina</taxon>
        <taxon>Geodiidae</taxon>
        <taxon>Geodia</taxon>
    </lineage>
</organism>
<protein>
    <submittedName>
        <fullName evidence="1">Lymphocyte expansion molecule</fullName>
    </submittedName>
</protein>
<dbReference type="Proteomes" id="UP001174909">
    <property type="component" value="Unassembled WGS sequence"/>
</dbReference>
<evidence type="ECO:0000313" key="2">
    <source>
        <dbReference type="Proteomes" id="UP001174909"/>
    </source>
</evidence>
<name>A0AA35RJG8_GEOBA</name>
<feature type="non-terminal residue" evidence="1">
    <location>
        <position position="296"/>
    </location>
</feature>
<evidence type="ECO:0000313" key="1">
    <source>
        <dbReference type="EMBL" id="CAI8012660.1"/>
    </source>
</evidence>
<dbReference type="PANTHER" id="PTHR34914">
    <property type="entry name" value="LYMPHOCYTE EXPANSION MOLECULE"/>
    <property type="match status" value="1"/>
</dbReference>
<gene>
    <name evidence="1" type="ORF">GBAR_LOCUS8107</name>
</gene>
<accession>A0AA35RJG8</accession>